<dbReference type="AlphaFoldDB" id="A0A523YQC1"/>
<dbReference type="NCBIfam" id="TIGR03492">
    <property type="entry name" value="lipid-A-disaccharide synthase-related protein"/>
    <property type="match status" value="1"/>
</dbReference>
<gene>
    <name evidence="1" type="ORF">E3J33_01360</name>
</gene>
<dbReference type="EMBL" id="SOIJ01000078">
    <property type="protein sequence ID" value="TET93706.1"/>
    <property type="molecule type" value="Genomic_DNA"/>
</dbReference>
<protein>
    <recommendedName>
        <fullName evidence="3">Lipid-A-disaccharide synthase</fullName>
    </recommendedName>
</protein>
<accession>A0A523YQC1</accession>
<proteinExistence type="predicted"/>
<name>A0A523YQC1_UNCAE</name>
<evidence type="ECO:0008006" key="3">
    <source>
        <dbReference type="Google" id="ProtNLM"/>
    </source>
</evidence>
<dbReference type="Proteomes" id="UP000316925">
    <property type="component" value="Unassembled WGS sequence"/>
</dbReference>
<comment type="caution">
    <text evidence="1">The sequence shown here is derived from an EMBL/GenBank/DDBJ whole genome shotgun (WGS) entry which is preliminary data.</text>
</comment>
<dbReference type="PANTHER" id="PTHR39517">
    <property type="entry name" value="SLL0192 PROTEIN"/>
    <property type="match status" value="1"/>
</dbReference>
<dbReference type="PANTHER" id="PTHR39517:SF1">
    <property type="entry name" value="LIPID-A-DISACCHARIDE SYNTHASE"/>
    <property type="match status" value="1"/>
</dbReference>
<dbReference type="InterPro" id="IPR019994">
    <property type="entry name" value="Lipid-A-disac_synthase-rel_put"/>
</dbReference>
<dbReference type="SUPFAM" id="SSF53756">
    <property type="entry name" value="UDP-Glycosyltransferase/glycogen phosphorylase"/>
    <property type="match status" value="1"/>
</dbReference>
<evidence type="ECO:0000313" key="1">
    <source>
        <dbReference type="EMBL" id="TET93706.1"/>
    </source>
</evidence>
<reference evidence="1 2" key="1">
    <citation type="submission" date="2019-03" db="EMBL/GenBank/DDBJ databases">
        <title>Metabolic potential of uncultured bacteria and archaea associated with petroleum seepage in deep-sea sediments.</title>
        <authorList>
            <person name="Dong X."/>
            <person name="Hubert C."/>
        </authorList>
    </citation>
    <scope>NUCLEOTIDE SEQUENCE [LARGE SCALE GENOMIC DNA]</scope>
    <source>
        <strain evidence="1">E29_bin28</strain>
    </source>
</reference>
<organism evidence="1 2">
    <name type="scientific">Aerophobetes bacterium</name>
    <dbReference type="NCBI Taxonomy" id="2030807"/>
    <lineage>
        <taxon>Bacteria</taxon>
        <taxon>Candidatus Aerophobota</taxon>
    </lineage>
</organism>
<evidence type="ECO:0000313" key="2">
    <source>
        <dbReference type="Proteomes" id="UP000316925"/>
    </source>
</evidence>
<sequence>MLFLSNGYAEDLIAAAIIEKLVNEVPQIEIKALPLVGEGKAYEPLRILILGPRKLTPSGGFVGLNPFYLARDIVSGWLGRFKEEIRVLRSERDLVDMVVCVGDVFLILLSSLFVKKPIIFLPTAKSDHVKGLKEHYRIEKWLIKRSCQLVLPRDELTTRSLQDFGVRATYVGNVMMDCLKITDEDFGIEKNRYVVGILPGSKRDAYDNFPIILDAVASIEKRVSFSGRVHFLLALPASLSLEKLRSVASREHGWKITEAVPSRQESSLIADLVSPQGPIIKIIRGKFGDLVSRSQVIIGLSGMGNEQAVGLGKPVVSFPGRGPQVTEKFLRIQRTLLGGAIYIVDRNGEAVADEVCSLLLKSPRQLREIVKMGKERMGGFGAAERVAKLIKKEILARRPP</sequence>